<evidence type="ECO:0000259" key="1">
    <source>
        <dbReference type="PROSITE" id="PS51029"/>
    </source>
</evidence>
<dbReference type="SMART" id="SM00595">
    <property type="entry name" value="MADF"/>
    <property type="match status" value="1"/>
</dbReference>
<protein>
    <recommendedName>
        <fullName evidence="1">MADF domain-containing protein</fullName>
    </recommendedName>
</protein>
<dbReference type="InterPro" id="IPR006578">
    <property type="entry name" value="MADF-dom"/>
</dbReference>
<dbReference type="Pfam" id="PF10545">
    <property type="entry name" value="MADF_DNA_bdg"/>
    <property type="match status" value="1"/>
</dbReference>
<evidence type="ECO:0000313" key="3">
    <source>
        <dbReference type="Proteomes" id="UP000472276"/>
    </source>
</evidence>
<dbReference type="GO" id="GO:0005634">
    <property type="term" value="C:nucleus"/>
    <property type="evidence" value="ECO:0007669"/>
    <property type="project" value="TreeGrafter"/>
</dbReference>
<name>A0AAZ1X501_OREAU</name>
<evidence type="ECO:0000313" key="2">
    <source>
        <dbReference type="Ensembl" id="ENSOABP00000062767.1"/>
    </source>
</evidence>
<dbReference type="PROSITE" id="PS51029">
    <property type="entry name" value="MADF"/>
    <property type="match status" value="1"/>
</dbReference>
<feature type="domain" description="MADF" evidence="1">
    <location>
        <begin position="4"/>
        <end position="94"/>
    </location>
</feature>
<dbReference type="AlphaFoldDB" id="A0AAZ1X501"/>
<dbReference type="PANTHER" id="PTHR12243:SF48">
    <property type="entry name" value="MADF DOMAIN-CONTAINING PROTEIN"/>
    <property type="match status" value="1"/>
</dbReference>
<reference evidence="2" key="3">
    <citation type="submission" date="2025-09" db="UniProtKB">
        <authorList>
            <consortium name="Ensembl"/>
        </authorList>
    </citation>
    <scope>IDENTIFICATION</scope>
</reference>
<proteinExistence type="predicted"/>
<dbReference type="InterPro" id="IPR039353">
    <property type="entry name" value="TF_Adf1"/>
</dbReference>
<dbReference type="GO" id="GO:0005667">
    <property type="term" value="C:transcription regulator complex"/>
    <property type="evidence" value="ECO:0007669"/>
    <property type="project" value="TreeGrafter"/>
</dbReference>
<accession>A0AAZ1X501</accession>
<dbReference type="Ensembl" id="ENSOABT00000083442.1">
    <property type="protein sequence ID" value="ENSOABP00000062767.1"/>
    <property type="gene ID" value="ENSOABG00000026410.1"/>
</dbReference>
<keyword evidence="3" id="KW-1185">Reference proteome</keyword>
<organism evidence="2 3">
    <name type="scientific">Oreochromis aureus</name>
    <name type="common">Israeli tilapia</name>
    <name type="synonym">Chromis aureus</name>
    <dbReference type="NCBI Taxonomy" id="47969"/>
    <lineage>
        <taxon>Eukaryota</taxon>
        <taxon>Metazoa</taxon>
        <taxon>Chordata</taxon>
        <taxon>Craniata</taxon>
        <taxon>Vertebrata</taxon>
        <taxon>Euteleostomi</taxon>
        <taxon>Actinopterygii</taxon>
        <taxon>Neopterygii</taxon>
        <taxon>Teleostei</taxon>
        <taxon>Neoteleostei</taxon>
        <taxon>Acanthomorphata</taxon>
        <taxon>Ovalentaria</taxon>
        <taxon>Cichlomorphae</taxon>
        <taxon>Cichliformes</taxon>
        <taxon>Cichlidae</taxon>
        <taxon>African cichlids</taxon>
        <taxon>Pseudocrenilabrinae</taxon>
        <taxon>Oreochromini</taxon>
        <taxon>Oreochromis</taxon>
    </lineage>
</organism>
<reference evidence="3" key="1">
    <citation type="submission" date="2020-03" db="EMBL/GenBank/DDBJ databases">
        <title>Evolution of repeat sequences and sex chromosomes of tilapia species revealed by chromosome-level genomes.</title>
        <authorList>
            <person name="Xu L."/>
            <person name="Tao W."/>
            <person name="Wang D."/>
            <person name="Zhou Q."/>
        </authorList>
    </citation>
    <scope>NUCLEOTIDE SEQUENCE [LARGE SCALE GENOMIC DNA]</scope>
    <source>
        <strain evidence="3">Israel</strain>
    </source>
</reference>
<dbReference type="PANTHER" id="PTHR12243">
    <property type="entry name" value="MADF DOMAIN TRANSCRIPTION FACTOR"/>
    <property type="match status" value="1"/>
</dbReference>
<sequence>MEEKLISAVANRPELYDASCYFYRDRNKKDLAWRHISEEIGQPEDICMKKWKSLRDTYNKEKRTWKEKRSGSAAGSGRRWKFYAVMGFLDPFLTRRETSGNMVQTVENFAPKDDGQPGEAAGEFQSEGMFTYLRGSRLECSSCNRKVAGSIPGSDSLGLYSGPALHPSLPRLFADFFLVHHTAFNNTHCILQPD</sequence>
<dbReference type="Proteomes" id="UP000472276">
    <property type="component" value="Unassembled WGS sequence"/>
</dbReference>
<reference evidence="2" key="2">
    <citation type="submission" date="2025-08" db="UniProtKB">
        <authorList>
            <consortium name="Ensembl"/>
        </authorList>
    </citation>
    <scope>IDENTIFICATION</scope>
</reference>
<dbReference type="GO" id="GO:0006357">
    <property type="term" value="P:regulation of transcription by RNA polymerase II"/>
    <property type="evidence" value="ECO:0007669"/>
    <property type="project" value="TreeGrafter"/>
</dbReference>